<gene>
    <name evidence="6" type="ORF">GCM10009754_53970</name>
</gene>
<keyword evidence="2" id="KW-0255">Endonuclease</keyword>
<dbReference type="EMBL" id="BAAANN010000023">
    <property type="protein sequence ID" value="GAA1972597.1"/>
    <property type="molecule type" value="Genomic_DNA"/>
</dbReference>
<dbReference type="InterPro" id="IPR036388">
    <property type="entry name" value="WH-like_DNA-bd_sf"/>
</dbReference>
<dbReference type="InterPro" id="IPR011335">
    <property type="entry name" value="Restrct_endonuc-II-like"/>
</dbReference>
<proteinExistence type="predicted"/>
<protein>
    <recommendedName>
        <fullName evidence="5">Type II restriction enzyme NaeI domain-containing protein</fullName>
    </recommendedName>
</protein>
<evidence type="ECO:0000256" key="2">
    <source>
        <dbReference type="ARBA" id="ARBA00022759"/>
    </source>
</evidence>
<dbReference type="InterPro" id="IPR015210">
    <property type="entry name" value="NaeI"/>
</dbReference>
<evidence type="ECO:0000259" key="5">
    <source>
        <dbReference type="Pfam" id="PF09126"/>
    </source>
</evidence>
<evidence type="ECO:0000256" key="1">
    <source>
        <dbReference type="ARBA" id="ARBA00022722"/>
    </source>
</evidence>
<dbReference type="RefSeq" id="WP_344424611.1">
    <property type="nucleotide sequence ID" value="NZ_BAAANN010000023.1"/>
</dbReference>
<dbReference type="Pfam" id="PF09126">
    <property type="entry name" value="NaeI"/>
    <property type="match status" value="1"/>
</dbReference>
<organism evidence="6 7">
    <name type="scientific">Amycolatopsis minnesotensis</name>
    <dbReference type="NCBI Taxonomy" id="337894"/>
    <lineage>
        <taxon>Bacteria</taxon>
        <taxon>Bacillati</taxon>
        <taxon>Actinomycetota</taxon>
        <taxon>Actinomycetes</taxon>
        <taxon>Pseudonocardiales</taxon>
        <taxon>Pseudonocardiaceae</taxon>
        <taxon>Amycolatopsis</taxon>
    </lineage>
</organism>
<evidence type="ECO:0000313" key="7">
    <source>
        <dbReference type="Proteomes" id="UP001501116"/>
    </source>
</evidence>
<dbReference type="Gene3D" id="1.10.10.10">
    <property type="entry name" value="Winged helix-like DNA-binding domain superfamily/Winged helix DNA-binding domain"/>
    <property type="match status" value="1"/>
</dbReference>
<dbReference type="Gene3D" id="3.40.600.10">
    <property type="entry name" value="DNA mismatch repair MutH/Restriction endonuclease, type II"/>
    <property type="match status" value="1"/>
</dbReference>
<dbReference type="InterPro" id="IPR037057">
    <property type="entry name" value="DNA_rep_MutH/T2_RE_sf"/>
</dbReference>
<sequence>MAAAPRRAGRPRRELKGVSAEANQLAELLLEQIDAAGLSVEAVHERMRSPAFSVATLYRRLRGELLHVDGQLYLDAVLEVCTPEEQREAVRERAEPLLGTFAGQRDTAAEENDEPSDSADGLASELAAARAEIKTLQQELLRVERERLRDERERLLASAADTEKTGQVVSAQAMRAIAQLGEEVRELRRALGSANTAPGTPAAARETAPPVLHQIPENPAETDTELETVHEAWRRMDPDGTRTASVLRRTLDTVLDGERTGRYQWSQLSKVEKTYFVSRVERELSHEFDQVGGQLMPFALDGVEVGIRYSSTGSWSIPREAVSKPCLLVRMDDSRAQCSAGLVRVRPEFLSESANRDGKRTLNRAGLAAVRHLFQQELPSNVLSGLSEEDRAAIFSRTSGQQRVEELLRRAQGVAIGRTAFVTVAKQAEGLKRARDARRSLAGQGIIVLGAVHDHAKALKGLGLPSLRKGELVSLRLVRGRPGRGGAPGIMLGADRWVPARPDDPVQELPYPYERLISPGATGQRR</sequence>
<evidence type="ECO:0000256" key="3">
    <source>
        <dbReference type="ARBA" id="ARBA00022801"/>
    </source>
</evidence>
<evidence type="ECO:0000313" key="6">
    <source>
        <dbReference type="EMBL" id="GAA1972597.1"/>
    </source>
</evidence>
<name>A0ABN2RPK5_9PSEU</name>
<keyword evidence="3" id="KW-0378">Hydrolase</keyword>
<dbReference type="Proteomes" id="UP001501116">
    <property type="component" value="Unassembled WGS sequence"/>
</dbReference>
<evidence type="ECO:0000256" key="4">
    <source>
        <dbReference type="SAM" id="Coils"/>
    </source>
</evidence>
<dbReference type="CDD" id="cd22338">
    <property type="entry name" value="NaeI-like"/>
    <property type="match status" value="1"/>
</dbReference>
<reference evidence="6 7" key="1">
    <citation type="journal article" date="2019" name="Int. J. Syst. Evol. Microbiol.">
        <title>The Global Catalogue of Microorganisms (GCM) 10K type strain sequencing project: providing services to taxonomists for standard genome sequencing and annotation.</title>
        <authorList>
            <consortium name="The Broad Institute Genomics Platform"/>
            <consortium name="The Broad Institute Genome Sequencing Center for Infectious Disease"/>
            <person name="Wu L."/>
            <person name="Ma J."/>
        </authorList>
    </citation>
    <scope>NUCLEOTIDE SEQUENCE [LARGE SCALE GENOMIC DNA]</scope>
    <source>
        <strain evidence="6 7">JCM 14545</strain>
    </source>
</reference>
<dbReference type="SUPFAM" id="SSF52980">
    <property type="entry name" value="Restriction endonuclease-like"/>
    <property type="match status" value="1"/>
</dbReference>
<feature type="coiled-coil region" evidence="4">
    <location>
        <begin position="119"/>
        <end position="197"/>
    </location>
</feature>
<keyword evidence="4" id="KW-0175">Coiled coil</keyword>
<keyword evidence="7" id="KW-1185">Reference proteome</keyword>
<keyword evidence="1" id="KW-0540">Nuclease</keyword>
<feature type="domain" description="Type II restriction enzyme NaeI" evidence="5">
    <location>
        <begin position="229"/>
        <end position="507"/>
    </location>
</feature>
<comment type="caution">
    <text evidence="6">The sequence shown here is derived from an EMBL/GenBank/DDBJ whole genome shotgun (WGS) entry which is preliminary data.</text>
</comment>
<accession>A0ABN2RPK5</accession>